<keyword evidence="2" id="KW-1185">Reference proteome</keyword>
<accession>A0A087FX97</accession>
<dbReference type="Proteomes" id="UP000029120">
    <property type="component" value="Unassembled WGS sequence"/>
</dbReference>
<reference evidence="2" key="1">
    <citation type="journal article" date="2015" name="Nat. Plants">
        <title>Genome expansion of Arabis alpina linked with retrotransposition and reduced symmetric DNA methylation.</title>
        <authorList>
            <person name="Willing E.M."/>
            <person name="Rawat V."/>
            <person name="Mandakova T."/>
            <person name="Maumus F."/>
            <person name="James G.V."/>
            <person name="Nordstroem K.J."/>
            <person name="Becker C."/>
            <person name="Warthmann N."/>
            <person name="Chica C."/>
            <person name="Szarzynska B."/>
            <person name="Zytnicki M."/>
            <person name="Albani M.C."/>
            <person name="Kiefer C."/>
            <person name="Bergonzi S."/>
            <person name="Castaings L."/>
            <person name="Mateos J.L."/>
            <person name="Berns M.C."/>
            <person name="Bujdoso N."/>
            <person name="Piofczyk T."/>
            <person name="de Lorenzo L."/>
            <person name="Barrero-Sicilia C."/>
            <person name="Mateos I."/>
            <person name="Piednoel M."/>
            <person name="Hagmann J."/>
            <person name="Chen-Min-Tao R."/>
            <person name="Iglesias-Fernandez R."/>
            <person name="Schuster S.C."/>
            <person name="Alonso-Blanco C."/>
            <person name="Roudier F."/>
            <person name="Carbonero P."/>
            <person name="Paz-Ares J."/>
            <person name="Davis S.J."/>
            <person name="Pecinka A."/>
            <person name="Quesneville H."/>
            <person name="Colot V."/>
            <person name="Lysak M.A."/>
            <person name="Weigel D."/>
            <person name="Coupland G."/>
            <person name="Schneeberger K."/>
        </authorList>
    </citation>
    <scope>NUCLEOTIDE SEQUENCE [LARGE SCALE GENOMIC DNA]</scope>
    <source>
        <strain evidence="2">cv. Pajares</strain>
    </source>
</reference>
<name>A0A087FX97_ARAAL</name>
<proteinExistence type="predicted"/>
<evidence type="ECO:0000313" key="1">
    <source>
        <dbReference type="EMBL" id="KFK22249.1"/>
    </source>
</evidence>
<dbReference type="AlphaFoldDB" id="A0A087FX97"/>
<evidence type="ECO:0000313" key="2">
    <source>
        <dbReference type="Proteomes" id="UP000029120"/>
    </source>
</evidence>
<sequence length="87" mass="9845">MPLSISSHSFFSISEHDHCSKLVSTSVDLFALPLQNVLRKSFSLQNHKAHTTVIIGAKPKWSGLQNLKKTLKSEWRPSFTCDHSLRI</sequence>
<gene>
    <name evidence="1" type="ORF">AALP_AAs57597U000300</name>
</gene>
<dbReference type="Gramene" id="KFK22249">
    <property type="protein sequence ID" value="KFK22249"/>
    <property type="gene ID" value="AALP_AAs57597U000300"/>
</dbReference>
<protein>
    <submittedName>
        <fullName evidence="1">Uncharacterized protein</fullName>
    </submittedName>
</protein>
<organism evidence="1 2">
    <name type="scientific">Arabis alpina</name>
    <name type="common">Alpine rock-cress</name>
    <dbReference type="NCBI Taxonomy" id="50452"/>
    <lineage>
        <taxon>Eukaryota</taxon>
        <taxon>Viridiplantae</taxon>
        <taxon>Streptophyta</taxon>
        <taxon>Embryophyta</taxon>
        <taxon>Tracheophyta</taxon>
        <taxon>Spermatophyta</taxon>
        <taxon>Magnoliopsida</taxon>
        <taxon>eudicotyledons</taxon>
        <taxon>Gunneridae</taxon>
        <taxon>Pentapetalae</taxon>
        <taxon>rosids</taxon>
        <taxon>malvids</taxon>
        <taxon>Brassicales</taxon>
        <taxon>Brassicaceae</taxon>
        <taxon>Arabideae</taxon>
        <taxon>Arabis</taxon>
    </lineage>
</organism>
<dbReference type="EMBL" id="KL990982">
    <property type="protein sequence ID" value="KFK22249.1"/>
    <property type="molecule type" value="Genomic_DNA"/>
</dbReference>